<evidence type="ECO:0000313" key="2">
    <source>
        <dbReference type="Proteomes" id="UP001597526"/>
    </source>
</evidence>
<organism evidence="1 2">
    <name type="scientific">Croceitalea marina</name>
    <dbReference type="NCBI Taxonomy" id="1775166"/>
    <lineage>
        <taxon>Bacteria</taxon>
        <taxon>Pseudomonadati</taxon>
        <taxon>Bacteroidota</taxon>
        <taxon>Flavobacteriia</taxon>
        <taxon>Flavobacteriales</taxon>
        <taxon>Flavobacteriaceae</taxon>
        <taxon>Croceitalea</taxon>
    </lineage>
</organism>
<accession>A0ABW5MZU4</accession>
<gene>
    <name evidence="1" type="ORF">ACFSQJ_17750</name>
</gene>
<comment type="caution">
    <text evidence="1">The sequence shown here is derived from an EMBL/GenBank/DDBJ whole genome shotgun (WGS) entry which is preliminary data.</text>
</comment>
<reference evidence="2" key="1">
    <citation type="journal article" date="2019" name="Int. J. Syst. Evol. Microbiol.">
        <title>The Global Catalogue of Microorganisms (GCM) 10K type strain sequencing project: providing services to taxonomists for standard genome sequencing and annotation.</title>
        <authorList>
            <consortium name="The Broad Institute Genomics Platform"/>
            <consortium name="The Broad Institute Genome Sequencing Center for Infectious Disease"/>
            <person name="Wu L."/>
            <person name="Ma J."/>
        </authorList>
    </citation>
    <scope>NUCLEOTIDE SEQUENCE [LARGE SCALE GENOMIC DNA]</scope>
    <source>
        <strain evidence="2">KCTC 52368</strain>
    </source>
</reference>
<name>A0ABW5MZU4_9FLAO</name>
<evidence type="ECO:0000313" key="1">
    <source>
        <dbReference type="EMBL" id="MFD2588775.1"/>
    </source>
</evidence>
<sequence>MKSKHPSACYEFIYQPDVQHYQYLFYCFLKVFIGPLPSWRPQRRKSVHVFTCKEKFSGAVLIS</sequence>
<dbReference type="EMBL" id="JBHULB010000082">
    <property type="protein sequence ID" value="MFD2588775.1"/>
    <property type="molecule type" value="Genomic_DNA"/>
</dbReference>
<proteinExistence type="predicted"/>
<dbReference type="Proteomes" id="UP001597526">
    <property type="component" value="Unassembled WGS sequence"/>
</dbReference>
<protein>
    <submittedName>
        <fullName evidence="1">Uncharacterized protein</fullName>
    </submittedName>
</protein>
<keyword evidence="2" id="KW-1185">Reference proteome</keyword>
<dbReference type="RefSeq" id="WP_377768240.1">
    <property type="nucleotide sequence ID" value="NZ_JBHULB010000082.1"/>
</dbReference>